<reference evidence="4" key="1">
    <citation type="submission" date="2021-01" db="EMBL/GenBank/DDBJ databases">
        <authorList>
            <person name="Kaushik A."/>
        </authorList>
    </citation>
    <scope>NUCLEOTIDE SEQUENCE</scope>
    <source>
        <strain evidence="4">AG6-10EEA</strain>
    </source>
</reference>
<sequence>MRTKILSLKILKRFRGRTSKSPGPIESPAPQSTAVGNGSLSCPSTGRHTKGWSHLKKLATLLAPASAALSPLKEVVDGLIECIESYEREANGRREYATLQNELEALFKDLGACLACSTSPTMTPCIESLYRTIKEELDSILSKQRKGVTRRHVEARKDSDTILASYRRIQSHLQRLSLNANLSMWRVIEQHVVDAQLDRISAHLNRLSPSLSAYYNSTQALGLKRGPCAPGTRINALAHLANWVRDSAPGAVYWINGMAGTGKTTIAYSFCAELDARRKLAASFFCSRLLPECRDTNLILPSIAYQLARFSHPFQFALSKVLERDPDVHTRLPQIQFDALIAKPLLEVQATLPSDLVVVIDGLDECKDEEYTGHVLGILLAGVIDLPIKFIISSRPEPEIRGWMNHRAGTRLILHELDKCAVQADIEVYLRIALRPMSLSESQVTNLVQRAGILFIYASTVVRYLLRYYA</sequence>
<feature type="domain" description="Nephrocystin 3-like N-terminal" evidence="3">
    <location>
        <begin position="240"/>
        <end position="395"/>
    </location>
</feature>
<dbReference type="SUPFAM" id="SSF52540">
    <property type="entry name" value="P-loop containing nucleoside triphosphate hydrolases"/>
    <property type="match status" value="1"/>
</dbReference>
<name>A0A8H3C9B8_9AGAM</name>
<dbReference type="PANTHER" id="PTHR10039">
    <property type="entry name" value="AMELOGENIN"/>
    <property type="match status" value="1"/>
</dbReference>
<proteinExistence type="predicted"/>
<dbReference type="InterPro" id="IPR027417">
    <property type="entry name" value="P-loop_NTPase"/>
</dbReference>
<dbReference type="InterPro" id="IPR056884">
    <property type="entry name" value="NPHP3-like_N"/>
</dbReference>
<dbReference type="Gene3D" id="3.40.50.300">
    <property type="entry name" value="P-loop containing nucleotide triphosphate hydrolases"/>
    <property type="match status" value="1"/>
</dbReference>
<keyword evidence="1" id="KW-0677">Repeat</keyword>
<feature type="region of interest" description="Disordered" evidence="2">
    <location>
        <begin position="17"/>
        <end position="48"/>
    </location>
</feature>
<dbReference type="Pfam" id="PF24883">
    <property type="entry name" value="NPHP3_N"/>
    <property type="match status" value="1"/>
</dbReference>
<dbReference type="PANTHER" id="PTHR10039:SF14">
    <property type="entry name" value="NACHT DOMAIN-CONTAINING PROTEIN"/>
    <property type="match status" value="1"/>
</dbReference>
<evidence type="ECO:0000313" key="5">
    <source>
        <dbReference type="Proteomes" id="UP000663853"/>
    </source>
</evidence>
<evidence type="ECO:0000256" key="2">
    <source>
        <dbReference type="SAM" id="MobiDB-lite"/>
    </source>
</evidence>
<accession>A0A8H3C9B8</accession>
<comment type="caution">
    <text evidence="4">The sequence shown here is derived from an EMBL/GenBank/DDBJ whole genome shotgun (WGS) entry which is preliminary data.</text>
</comment>
<dbReference type="EMBL" id="CAJMXA010002262">
    <property type="protein sequence ID" value="CAE6478525.1"/>
    <property type="molecule type" value="Genomic_DNA"/>
</dbReference>
<evidence type="ECO:0000256" key="1">
    <source>
        <dbReference type="ARBA" id="ARBA00022737"/>
    </source>
</evidence>
<protein>
    <recommendedName>
        <fullName evidence="3">Nephrocystin 3-like N-terminal domain-containing protein</fullName>
    </recommendedName>
</protein>
<evidence type="ECO:0000313" key="4">
    <source>
        <dbReference type="EMBL" id="CAE6478525.1"/>
    </source>
</evidence>
<evidence type="ECO:0000259" key="3">
    <source>
        <dbReference type="Pfam" id="PF24883"/>
    </source>
</evidence>
<gene>
    <name evidence="4" type="ORF">RDB_LOCUS84852</name>
</gene>
<organism evidence="4 5">
    <name type="scientific">Rhizoctonia solani</name>
    <dbReference type="NCBI Taxonomy" id="456999"/>
    <lineage>
        <taxon>Eukaryota</taxon>
        <taxon>Fungi</taxon>
        <taxon>Dikarya</taxon>
        <taxon>Basidiomycota</taxon>
        <taxon>Agaricomycotina</taxon>
        <taxon>Agaricomycetes</taxon>
        <taxon>Cantharellales</taxon>
        <taxon>Ceratobasidiaceae</taxon>
        <taxon>Rhizoctonia</taxon>
    </lineage>
</organism>
<dbReference type="Proteomes" id="UP000663853">
    <property type="component" value="Unassembled WGS sequence"/>
</dbReference>
<feature type="compositionally biased region" description="Polar residues" evidence="2">
    <location>
        <begin position="29"/>
        <end position="46"/>
    </location>
</feature>
<dbReference type="AlphaFoldDB" id="A0A8H3C9B8"/>